<evidence type="ECO:0000313" key="2">
    <source>
        <dbReference type="EMBL" id="SUE34036.1"/>
    </source>
</evidence>
<dbReference type="STRING" id="880526.GCA_000427365_00192"/>
<reference evidence="2 3" key="1">
    <citation type="submission" date="2018-06" db="EMBL/GenBank/DDBJ databases">
        <authorList>
            <consortium name="Pathogen Informatics"/>
            <person name="Doyle S."/>
        </authorList>
    </citation>
    <scope>NUCLEOTIDE SEQUENCE [LARGE SCALE GENOMIC DNA]</scope>
    <source>
        <strain evidence="2 3">NCTC11190</strain>
    </source>
</reference>
<dbReference type="PANTHER" id="PTHR46124">
    <property type="entry name" value="D-AMINOACYL-TRNA DEACYLASE"/>
    <property type="match status" value="1"/>
</dbReference>
<keyword evidence="3" id="KW-1185">Reference proteome</keyword>
<dbReference type="GO" id="GO:0016788">
    <property type="term" value="F:hydrolase activity, acting on ester bonds"/>
    <property type="evidence" value="ECO:0007669"/>
    <property type="project" value="InterPro"/>
</dbReference>
<evidence type="ECO:0000256" key="1">
    <source>
        <dbReference type="PIRSR" id="PIRSR005902-1"/>
    </source>
</evidence>
<dbReference type="SUPFAM" id="SSF51556">
    <property type="entry name" value="Metallo-dependent hydrolases"/>
    <property type="match status" value="1"/>
</dbReference>
<proteinExistence type="predicted"/>
<evidence type="ECO:0000313" key="3">
    <source>
        <dbReference type="Proteomes" id="UP000255233"/>
    </source>
</evidence>
<dbReference type="GO" id="GO:0046872">
    <property type="term" value="F:metal ion binding"/>
    <property type="evidence" value="ECO:0007669"/>
    <property type="project" value="UniProtKB-KW"/>
</dbReference>
<feature type="binding site" evidence="1">
    <location>
        <position position="69"/>
    </location>
    <ligand>
        <name>a divalent metal cation</name>
        <dbReference type="ChEBI" id="CHEBI:60240"/>
        <label>1</label>
    </ligand>
</feature>
<organism evidence="2 3">
    <name type="scientific">Rikenella microfusus</name>
    <dbReference type="NCBI Taxonomy" id="28139"/>
    <lineage>
        <taxon>Bacteria</taxon>
        <taxon>Pseudomonadati</taxon>
        <taxon>Bacteroidota</taxon>
        <taxon>Bacteroidia</taxon>
        <taxon>Bacteroidales</taxon>
        <taxon>Rikenellaceae</taxon>
        <taxon>Rikenella</taxon>
    </lineage>
</organism>
<keyword evidence="1" id="KW-0479">Metal-binding</keyword>
<feature type="binding site" evidence="1">
    <location>
        <position position="105"/>
    </location>
    <ligand>
        <name>a divalent metal cation</name>
        <dbReference type="ChEBI" id="CHEBI:60240"/>
        <label>2</label>
    </ligand>
</feature>
<dbReference type="Proteomes" id="UP000255233">
    <property type="component" value="Unassembled WGS sequence"/>
</dbReference>
<dbReference type="RefSeq" id="WP_147288459.1">
    <property type="nucleotide sequence ID" value="NZ_UGVL01000001.1"/>
</dbReference>
<sequence length="224" mass="25166">MFPLIDIHTHRPEPGTTCIRNIRLQGTFPAWPETDLFSAGIHPWDAAEAQEGWLETIPADHPRLLAIGETGLDLRDGYAPRDVQEKWLAKQTDLANRLRKPLVVHNVHATEALQTFLKRRAAVPVLLHGFTGSPETAGQWLRQLPGVRFSFGPAVLRSPKTQKALQWIAMAKPKALFLETDDAPDVDLREMYNFAAAQTGLDTDRLADLIRQNFNALFPNIPLR</sequence>
<protein>
    <submittedName>
        <fullName evidence="2">Uncharacterized deoxyribonuclease YjjV</fullName>
        <ecNumber evidence="2">3.1.21.-</ecNumber>
    </submittedName>
</protein>
<dbReference type="EC" id="3.1.21.-" evidence="2"/>
<keyword evidence="2" id="KW-0378">Hydrolase</keyword>
<feature type="binding site" evidence="1">
    <location>
        <position position="128"/>
    </location>
    <ligand>
        <name>a divalent metal cation</name>
        <dbReference type="ChEBI" id="CHEBI:60240"/>
        <label>2</label>
    </ligand>
</feature>
<feature type="binding site" evidence="1">
    <location>
        <position position="181"/>
    </location>
    <ligand>
        <name>a divalent metal cation</name>
        <dbReference type="ChEBI" id="CHEBI:60240"/>
        <label>1</label>
    </ligand>
</feature>
<gene>
    <name evidence="2" type="primary">yjjV_2</name>
    <name evidence="2" type="ORF">NCTC11190_01253</name>
</gene>
<name>A0A379MRG6_9BACT</name>
<dbReference type="InterPro" id="IPR032466">
    <property type="entry name" value="Metal_Hydrolase"/>
</dbReference>
<dbReference type="OrthoDB" id="664222at2"/>
<dbReference type="EMBL" id="UGVL01000001">
    <property type="protein sequence ID" value="SUE34036.1"/>
    <property type="molecule type" value="Genomic_DNA"/>
</dbReference>
<dbReference type="AlphaFoldDB" id="A0A379MRG6"/>
<accession>A0A379MRG6</accession>
<dbReference type="Gene3D" id="3.20.20.140">
    <property type="entry name" value="Metal-dependent hydrolases"/>
    <property type="match status" value="1"/>
</dbReference>
<dbReference type="Pfam" id="PF01026">
    <property type="entry name" value="TatD_DNase"/>
    <property type="match status" value="1"/>
</dbReference>
<dbReference type="GO" id="GO:0005829">
    <property type="term" value="C:cytosol"/>
    <property type="evidence" value="ECO:0007669"/>
    <property type="project" value="TreeGrafter"/>
</dbReference>
<dbReference type="PANTHER" id="PTHR46124:SF2">
    <property type="entry name" value="D-AMINOACYL-TRNA DEACYLASE"/>
    <property type="match status" value="1"/>
</dbReference>
<dbReference type="InterPro" id="IPR001130">
    <property type="entry name" value="TatD-like"/>
</dbReference>